<dbReference type="EC" id="2.1.1.200" evidence="5"/>
<reference evidence="7" key="2">
    <citation type="journal article" date="2022" name="Microbiol. Resour. Announc.">
        <title>Metagenome Sequencing to Explore Phylogenomics of Terrestrial Cyanobacteria.</title>
        <authorList>
            <person name="Ward R.D."/>
            <person name="Stajich J.E."/>
            <person name="Johansen J.R."/>
            <person name="Huntemann M."/>
            <person name="Clum A."/>
            <person name="Foster B."/>
            <person name="Foster B."/>
            <person name="Roux S."/>
            <person name="Palaniappan K."/>
            <person name="Varghese N."/>
            <person name="Mukherjee S."/>
            <person name="Reddy T.B.K."/>
            <person name="Daum C."/>
            <person name="Copeland A."/>
            <person name="Chen I.A."/>
            <person name="Ivanova N.N."/>
            <person name="Kyrpides N.C."/>
            <person name="Shapiro N."/>
            <person name="Eloe-Fadrosh E.A."/>
            <person name="Pietrasiak N."/>
        </authorList>
    </citation>
    <scope>NUCLEOTIDE SEQUENCE</scope>
    <source>
        <strain evidence="7">GSE-TBD4-15B</strain>
    </source>
</reference>
<comment type="catalytic activity">
    <reaction evidence="5">
        <text>uridine(32) in tRNA + S-adenosyl-L-methionine = 2'-O-methyluridine(32) in tRNA + S-adenosyl-L-homocysteine + H(+)</text>
        <dbReference type="Rhea" id="RHEA:42936"/>
        <dbReference type="Rhea" id="RHEA-COMP:10107"/>
        <dbReference type="Rhea" id="RHEA-COMP:10290"/>
        <dbReference type="ChEBI" id="CHEBI:15378"/>
        <dbReference type="ChEBI" id="CHEBI:57856"/>
        <dbReference type="ChEBI" id="CHEBI:59789"/>
        <dbReference type="ChEBI" id="CHEBI:65315"/>
        <dbReference type="ChEBI" id="CHEBI:74478"/>
        <dbReference type="EC" id="2.1.1.200"/>
    </reaction>
</comment>
<evidence type="ECO:0000256" key="3">
    <source>
        <dbReference type="ARBA" id="ARBA00022679"/>
    </source>
</evidence>
<dbReference type="InterPro" id="IPR001537">
    <property type="entry name" value="SpoU_MeTrfase"/>
</dbReference>
<sequence>MTEAIIHPAQLIRVVLVEPAGALNVGSVARVLKNMGLKQLVLVNPQCDPLSAEARQMAVHAGDLLEAAQLVQSLPEALAGCQIAVATTGLDHTALEVKLESPRTVLPWLVKSQIQSQIQAALIFGREDRGLTKHELSYAQRWIRIPTSPDYGSLNLAQAVAICCYELSQIWLQAEQADLEPDPLPNPRADLASLEGYYQQLEHLLLKIGYLYPHTAASRMEKFRLLLGRAQPSEAEVALCRGILRQTNWALQQASRSEQAVDAVDLDIGLDTGLDTGAVDPEA</sequence>
<keyword evidence="3" id="KW-0808">Transferase</keyword>
<evidence type="ECO:0000313" key="7">
    <source>
        <dbReference type="EMBL" id="MBW4467852.1"/>
    </source>
</evidence>
<dbReference type="PANTHER" id="PTHR42786">
    <property type="entry name" value="TRNA/RRNA METHYLTRANSFERASE"/>
    <property type="match status" value="1"/>
</dbReference>
<keyword evidence="4 5" id="KW-0949">S-adenosyl-L-methionine</keyword>
<comment type="caution">
    <text evidence="7">The sequence shown here is derived from an EMBL/GenBank/DDBJ whole genome shotgun (WGS) entry which is preliminary data.</text>
</comment>
<dbReference type="Proteomes" id="UP000707356">
    <property type="component" value="Unassembled WGS sequence"/>
</dbReference>
<dbReference type="GO" id="GO:0005829">
    <property type="term" value="C:cytosol"/>
    <property type="evidence" value="ECO:0007669"/>
    <property type="project" value="TreeGrafter"/>
</dbReference>
<evidence type="ECO:0000313" key="8">
    <source>
        <dbReference type="Proteomes" id="UP000707356"/>
    </source>
</evidence>
<comment type="similarity">
    <text evidence="1">Belongs to the class IV-like SAM-binding methyltransferase superfamily. RNA methyltransferase TrmH family.</text>
</comment>
<dbReference type="GO" id="GO:0160206">
    <property type="term" value="F:tRNA (cytidine(32)/uridine(32)-2'-O)-methyltransferase activity"/>
    <property type="evidence" value="ECO:0007669"/>
    <property type="project" value="UniProtKB-EC"/>
</dbReference>
<reference evidence="7" key="1">
    <citation type="submission" date="2021-05" db="EMBL/GenBank/DDBJ databases">
        <authorList>
            <person name="Pietrasiak N."/>
            <person name="Ward R."/>
            <person name="Stajich J.E."/>
            <person name="Kurbessoian T."/>
        </authorList>
    </citation>
    <scope>NUCLEOTIDE SEQUENCE</scope>
    <source>
        <strain evidence="7">GSE-TBD4-15B</strain>
    </source>
</reference>
<dbReference type="InterPro" id="IPR029026">
    <property type="entry name" value="tRNA_m1G_MTases_N"/>
</dbReference>
<dbReference type="Pfam" id="PF00588">
    <property type="entry name" value="SpoU_methylase"/>
    <property type="match status" value="1"/>
</dbReference>
<feature type="domain" description="tRNA/rRNA methyltransferase SpoU type" evidence="6">
    <location>
        <begin position="12"/>
        <end position="165"/>
    </location>
</feature>
<dbReference type="InterPro" id="IPR029028">
    <property type="entry name" value="Alpha/beta_knot_MTases"/>
</dbReference>
<dbReference type="EMBL" id="JAHHHV010000081">
    <property type="protein sequence ID" value="MBW4467852.1"/>
    <property type="molecule type" value="Genomic_DNA"/>
</dbReference>
<dbReference type="NCBIfam" id="TIGR00050">
    <property type="entry name" value="rRNA_methyl_1"/>
    <property type="match status" value="1"/>
</dbReference>
<evidence type="ECO:0000256" key="2">
    <source>
        <dbReference type="ARBA" id="ARBA00022603"/>
    </source>
</evidence>
<keyword evidence="2 5" id="KW-0489">Methyltransferase</keyword>
<proteinExistence type="inferred from homology"/>
<comment type="catalytic activity">
    <reaction evidence="5">
        <text>cytidine(32) in tRNA + S-adenosyl-L-methionine = 2'-O-methylcytidine(32) in tRNA + S-adenosyl-L-homocysteine + H(+)</text>
        <dbReference type="Rhea" id="RHEA:42932"/>
        <dbReference type="Rhea" id="RHEA-COMP:10288"/>
        <dbReference type="Rhea" id="RHEA-COMP:10289"/>
        <dbReference type="ChEBI" id="CHEBI:15378"/>
        <dbReference type="ChEBI" id="CHEBI:57856"/>
        <dbReference type="ChEBI" id="CHEBI:59789"/>
        <dbReference type="ChEBI" id="CHEBI:74495"/>
        <dbReference type="ChEBI" id="CHEBI:82748"/>
        <dbReference type="EC" id="2.1.1.200"/>
    </reaction>
</comment>
<evidence type="ECO:0000256" key="5">
    <source>
        <dbReference type="RuleBase" id="RU362024"/>
    </source>
</evidence>
<protein>
    <recommendedName>
        <fullName evidence="5">tRNA (cytidine/uridine-2'-O-)-methyltransferase TrmJ</fullName>
        <ecNumber evidence="5">2.1.1.200</ecNumber>
    </recommendedName>
    <alternativeName>
        <fullName evidence="5">tRNA (cytidine(32)/uridine(32)-2'-O)-methyltransferase</fullName>
    </alternativeName>
    <alternativeName>
        <fullName evidence="5">tRNA Cm32/Um32 methyltransferase</fullName>
    </alternativeName>
</protein>
<dbReference type="GO" id="GO:0003723">
    <property type="term" value="F:RNA binding"/>
    <property type="evidence" value="ECO:0007669"/>
    <property type="project" value="InterPro"/>
</dbReference>
<comment type="subcellular location">
    <subcellularLocation>
        <location evidence="5">Cytoplasm</location>
    </subcellularLocation>
</comment>
<dbReference type="SUPFAM" id="SSF75217">
    <property type="entry name" value="alpha/beta knot"/>
    <property type="match status" value="1"/>
</dbReference>
<evidence type="ECO:0000256" key="4">
    <source>
        <dbReference type="ARBA" id="ARBA00022691"/>
    </source>
</evidence>
<dbReference type="PANTHER" id="PTHR42786:SF2">
    <property type="entry name" value="TRNA (CYTIDINE_URIDINE-2'-O-)-METHYLTRANSFERASE TRMJ"/>
    <property type="match status" value="1"/>
</dbReference>
<dbReference type="Gene3D" id="1.10.8.590">
    <property type="match status" value="1"/>
</dbReference>
<accession>A0A951U7U7</accession>
<dbReference type="Gene3D" id="3.40.1280.10">
    <property type="match status" value="1"/>
</dbReference>
<organism evidence="7 8">
    <name type="scientific">Pegethrix bostrychoides GSE-TBD4-15B</name>
    <dbReference type="NCBI Taxonomy" id="2839662"/>
    <lineage>
        <taxon>Bacteria</taxon>
        <taxon>Bacillati</taxon>
        <taxon>Cyanobacteriota</taxon>
        <taxon>Cyanophyceae</taxon>
        <taxon>Oculatellales</taxon>
        <taxon>Oculatellaceae</taxon>
        <taxon>Pegethrix</taxon>
    </lineage>
</organism>
<evidence type="ECO:0000259" key="6">
    <source>
        <dbReference type="Pfam" id="PF00588"/>
    </source>
</evidence>
<comment type="function">
    <text evidence="5">Catalyzes the formation of 2'O-methylated cytidine (Cm32) or 2'O-methylated uridine (Um32) at position 32 in tRNA.</text>
</comment>
<dbReference type="CDD" id="cd18093">
    <property type="entry name" value="SpoU-like_TrmJ"/>
    <property type="match status" value="1"/>
</dbReference>
<dbReference type="PIRSF" id="PIRSF004808">
    <property type="entry name" value="LasT"/>
    <property type="match status" value="1"/>
</dbReference>
<gene>
    <name evidence="5" type="primary">trmJ</name>
    <name evidence="7" type="ORF">KME07_20690</name>
</gene>
<name>A0A951U7U7_9CYAN</name>
<dbReference type="AlphaFoldDB" id="A0A951U7U7"/>
<dbReference type="GO" id="GO:0002128">
    <property type="term" value="P:tRNA nucleoside ribose methylation"/>
    <property type="evidence" value="ECO:0007669"/>
    <property type="project" value="TreeGrafter"/>
</dbReference>
<evidence type="ECO:0000256" key="1">
    <source>
        <dbReference type="ARBA" id="ARBA00007228"/>
    </source>
</evidence>
<comment type="subunit">
    <text evidence="5">Homodimer.</text>
</comment>
<dbReference type="InterPro" id="IPR004384">
    <property type="entry name" value="RNA_MeTrfase_TrmJ/LasT"/>
</dbReference>
<keyword evidence="5" id="KW-0963">Cytoplasm</keyword>
<keyword evidence="5" id="KW-0819">tRNA processing</keyword>